<gene>
    <name evidence="6" type="ORF">FPFC_040700</name>
</gene>
<evidence type="ECO:0000313" key="7">
    <source>
        <dbReference type="Proteomes" id="UP000061227"/>
    </source>
</evidence>
<name>A0A3F3GYC0_9LACO</name>
<evidence type="ECO:0000256" key="5">
    <source>
        <dbReference type="ARBA" id="ARBA00023002"/>
    </source>
</evidence>
<evidence type="ECO:0000313" key="6">
    <source>
        <dbReference type="EMBL" id="GAP03077.1"/>
    </source>
</evidence>
<accession>A0A3F3GYC0</accession>
<keyword evidence="5" id="KW-0560">Oxidoreductase</keyword>
<evidence type="ECO:0000256" key="4">
    <source>
        <dbReference type="ARBA" id="ARBA00022643"/>
    </source>
</evidence>
<dbReference type="AlphaFoldDB" id="A0A3F3GYC0"/>
<dbReference type="SUPFAM" id="SSF51412">
    <property type="entry name" value="Inosine monophosphate dehydrogenase (IMPDH)"/>
    <property type="match status" value="1"/>
</dbReference>
<dbReference type="InterPro" id="IPR013785">
    <property type="entry name" value="Aldolase_TIM"/>
</dbReference>
<dbReference type="EMBL" id="DF968066">
    <property type="protein sequence ID" value="GAP03077.1"/>
    <property type="molecule type" value="Genomic_DNA"/>
</dbReference>
<dbReference type="PANTHER" id="PTHR32332">
    <property type="entry name" value="2-NITROPROPANE DIOXYGENASE"/>
    <property type="match status" value="1"/>
</dbReference>
<dbReference type="STRING" id="220714.SAMN05660469_0877"/>
<dbReference type="PANTHER" id="PTHR32332:SF20">
    <property type="entry name" value="2-NITROPROPANE DIOXYGENASE-LIKE PROTEIN"/>
    <property type="match status" value="1"/>
</dbReference>
<dbReference type="GO" id="GO:0051213">
    <property type="term" value="F:dioxygenase activity"/>
    <property type="evidence" value="ECO:0007669"/>
    <property type="project" value="UniProtKB-KW"/>
</dbReference>
<proteinExistence type="predicted"/>
<dbReference type="InterPro" id="IPR004136">
    <property type="entry name" value="NMO"/>
</dbReference>
<evidence type="ECO:0000256" key="3">
    <source>
        <dbReference type="ARBA" id="ARBA00022630"/>
    </source>
</evidence>
<dbReference type="Pfam" id="PF03060">
    <property type="entry name" value="NMO"/>
    <property type="match status" value="2"/>
</dbReference>
<keyword evidence="3" id="KW-0285">Flavoprotein</keyword>
<dbReference type="CDD" id="cd04730">
    <property type="entry name" value="NPD_like"/>
    <property type="match status" value="1"/>
</dbReference>
<comment type="function">
    <text evidence="1">Nitronate monooxygenase that uses molecular oxygen to catalyze the oxidative denitrification of alkyl nitronates. Acts on propionate 3-nitronate (P3N), the presumed physiological substrate. Probably functions in the detoxification of P3N, a metabolic poison produced by plants and fungi as a defense mechanism.</text>
</comment>
<evidence type="ECO:0000256" key="1">
    <source>
        <dbReference type="ARBA" id="ARBA00003535"/>
    </source>
</evidence>
<sequence>MIMTFKIDNPIFDKLGMKYPIVEGGMTWAGTGALAAAVSEAGCLGFIGTGYWHGDEVRREVRRAKELTDKPFGVNVMLMSRHIREVFDVILEEGVKVVATGAGDPSPFLEELHAAGVTVIPVVPSVSMAKMMQRKGVDAVVAEGMESGGHIGQMTTMALVPQVVDAVDIPVIAAGGIGDGRGVAAAFALGASGVQMGTRFLTATESEVHPNYKAKVLKARDIDTIITGNIVGSRVRVLKNKMAKEYVKREVEEIGKPEPDYETVEKLESGTLRAAVVDGDKNGGAFMAGQISGMVNDEKPVAEILAEIWAQATDIMGIENKAK</sequence>
<evidence type="ECO:0000256" key="2">
    <source>
        <dbReference type="ARBA" id="ARBA00013457"/>
    </source>
</evidence>
<keyword evidence="4" id="KW-0288">FMN</keyword>
<keyword evidence="7" id="KW-1185">Reference proteome</keyword>
<protein>
    <recommendedName>
        <fullName evidence="2">Probable nitronate monooxygenase</fullName>
    </recommendedName>
</protein>
<reference evidence="6 7" key="1">
    <citation type="journal article" date="2015" name="BMC Genomics">
        <title>Comparative genomics of Fructobacillus spp. and Leuconostoc spp. reveals niche-specific evolution of Fructobacillus spp.</title>
        <authorList>
            <person name="Endo A."/>
            <person name="Tanizawa Y."/>
            <person name="Tanaka N."/>
            <person name="Maeno S."/>
            <person name="Kumar H."/>
            <person name="Shiwa Y."/>
            <person name="Okada S."/>
            <person name="Yoshikawa H."/>
            <person name="Dicks L."/>
            <person name="Nakagawa J."/>
            <person name="Arita M."/>
        </authorList>
    </citation>
    <scope>NUCLEOTIDE SEQUENCE [LARGE SCALE GENOMIC DNA]</scope>
    <source>
        <strain evidence="6 7">DSM 15468</strain>
    </source>
</reference>
<dbReference type="Gene3D" id="3.20.20.70">
    <property type="entry name" value="Aldolase class I"/>
    <property type="match status" value="1"/>
</dbReference>
<keyword evidence="6" id="KW-0223">Dioxygenase</keyword>
<organism evidence="6 7">
    <name type="scientific">Fructobacillus pseudoficulneus</name>
    <dbReference type="NCBI Taxonomy" id="220714"/>
    <lineage>
        <taxon>Bacteria</taxon>
        <taxon>Bacillati</taxon>
        <taxon>Bacillota</taxon>
        <taxon>Bacilli</taxon>
        <taxon>Lactobacillales</taxon>
        <taxon>Lactobacillaceae</taxon>
        <taxon>Fructobacillus</taxon>
    </lineage>
</organism>
<dbReference type="Proteomes" id="UP000061227">
    <property type="component" value="Unassembled WGS sequence"/>
</dbReference>
<dbReference type="GO" id="GO:0018580">
    <property type="term" value="F:nitronate monooxygenase activity"/>
    <property type="evidence" value="ECO:0007669"/>
    <property type="project" value="InterPro"/>
</dbReference>